<dbReference type="Proteomes" id="UP000006383">
    <property type="component" value="Chromosome I"/>
</dbReference>
<dbReference type="EMBL" id="CP000708">
    <property type="protein sequence ID" value="ABQ61682.1"/>
    <property type="molecule type" value="Genomic_DNA"/>
</dbReference>
<protein>
    <submittedName>
        <fullName evidence="1">Uncharacterized protein</fullName>
    </submittedName>
</protein>
<name>A0A0H3ARM2_BRUO2</name>
<evidence type="ECO:0000313" key="1">
    <source>
        <dbReference type="EMBL" id="ABQ61682.1"/>
    </source>
</evidence>
<keyword evidence="2" id="KW-1185">Reference proteome</keyword>
<accession>A0A0H3ARM2</accession>
<dbReference type="AlphaFoldDB" id="A0A0H3ARM2"/>
<reference evidence="2" key="1">
    <citation type="journal article" date="2009" name="PLoS ONE">
        <title>Genome degradation in Brucella ovis corresponds with narrowing of its host range and tissue tropism.</title>
        <authorList>
            <person name="Tsolis R.M."/>
            <person name="Seshadri R."/>
            <person name="Santos R.L."/>
            <person name="Sangari F.J."/>
            <person name="Lobo J.M."/>
            <person name="de Jong M.F."/>
            <person name="Ren Q."/>
            <person name="Myers G."/>
            <person name="Brinkac L.M."/>
            <person name="Nelson W.C."/>
            <person name="Deboy R.T."/>
            <person name="Angiuoli S."/>
            <person name="Khouri H."/>
            <person name="Dimitrov G."/>
            <person name="Robinson J.R."/>
            <person name="Mulligan S."/>
            <person name="Walker R.L."/>
            <person name="Elzer P.E."/>
            <person name="Hassan K.A."/>
            <person name="Paulsen I.T."/>
        </authorList>
    </citation>
    <scope>NUCLEOTIDE SEQUENCE [LARGE SCALE GENOMIC DNA]</scope>
    <source>
        <strain evidence="2">ATCC 25840 / 63/290 / NCTC 10512</strain>
    </source>
</reference>
<organism evidence="1 2">
    <name type="scientific">Brucella ovis (strain ATCC 25840 / 63/290 / NCTC 10512)</name>
    <dbReference type="NCBI Taxonomy" id="444178"/>
    <lineage>
        <taxon>Bacteria</taxon>
        <taxon>Pseudomonadati</taxon>
        <taxon>Pseudomonadota</taxon>
        <taxon>Alphaproteobacteria</taxon>
        <taxon>Hyphomicrobiales</taxon>
        <taxon>Brucellaceae</taxon>
        <taxon>Brucella/Ochrobactrum group</taxon>
        <taxon>Brucella</taxon>
    </lineage>
</organism>
<proteinExistence type="predicted"/>
<dbReference type="KEGG" id="bov:BOV_1826"/>
<dbReference type="HOGENOM" id="CLU_216736_0_0_5"/>
<gene>
    <name evidence="1" type="ordered locus">BOV_1826</name>
</gene>
<evidence type="ECO:0000313" key="2">
    <source>
        <dbReference type="Proteomes" id="UP000006383"/>
    </source>
</evidence>
<sequence length="47" mass="5118">MSFLSRIRLSRSVLAHIAAQETRYFAAPPVPAQSLVRECVSFGLPGS</sequence>